<reference evidence="1" key="1">
    <citation type="submission" date="2022-12" db="EMBL/GenBank/DDBJ databases">
        <title>Genome Sequence of Lasiodiplodia mahajangana.</title>
        <authorList>
            <person name="Buettner E."/>
        </authorList>
    </citation>
    <scope>NUCLEOTIDE SEQUENCE</scope>
    <source>
        <strain evidence="1">VT137</strain>
    </source>
</reference>
<gene>
    <name evidence="1" type="ORF">O1611_g1537</name>
</gene>
<comment type="caution">
    <text evidence="1">The sequence shown here is derived from an EMBL/GenBank/DDBJ whole genome shotgun (WGS) entry which is preliminary data.</text>
</comment>
<evidence type="ECO:0000313" key="2">
    <source>
        <dbReference type="Proteomes" id="UP001153332"/>
    </source>
</evidence>
<organism evidence="1 2">
    <name type="scientific">Lasiodiplodia mahajangana</name>
    <dbReference type="NCBI Taxonomy" id="1108764"/>
    <lineage>
        <taxon>Eukaryota</taxon>
        <taxon>Fungi</taxon>
        <taxon>Dikarya</taxon>
        <taxon>Ascomycota</taxon>
        <taxon>Pezizomycotina</taxon>
        <taxon>Dothideomycetes</taxon>
        <taxon>Dothideomycetes incertae sedis</taxon>
        <taxon>Botryosphaeriales</taxon>
        <taxon>Botryosphaeriaceae</taxon>
        <taxon>Lasiodiplodia</taxon>
    </lineage>
</organism>
<dbReference type="Proteomes" id="UP001153332">
    <property type="component" value="Unassembled WGS sequence"/>
</dbReference>
<proteinExistence type="predicted"/>
<dbReference type="EMBL" id="JAPUUL010000182">
    <property type="protein sequence ID" value="KAJ8132094.1"/>
    <property type="molecule type" value="Genomic_DNA"/>
</dbReference>
<sequence>MTELSSVDGHCLRCLQLSSRVRDENDWPEVSMILVPDALSSRATRLSESSWAWLSPISEEAGVRAQYHEFQYHPVAGENSIWQSLNDGGDVLLGLLLQLESQVKALTRISERYFDPAIRRLADKLTQIILIGCPHPTIDDKSKWPLLDRVLKHDRKLNSRELKAMAEEAGIVANLCSKFQEAGVRCSLITTYESQPTTIRHWATILKPEKYTLVGREFAKTCVRNEELVALNLENRDVGSLKKNHAANNDFRQRVKSALAESNARIPQGERHPQLFRGNPFASTASEVTHSIAPPPPPQQNQHPKLVLSNPVLATAGTSTDRSTSVGSSTREVAFEYRRVARLPCHVFGRHPRNMNFFNRPALLKEIDSYMIPSSPDQRSNGTETLRSFALYGMGGIGKTQLALEYAYTRKSEFDAIFWITADSKANIAECFSNIALSLGIATESEVSDLTVSFSILLRWLSNPTKVMTTPGGGEKVTDASWLIIFDNADDISLMSEFWPSTGVGSVLITTRDPAGKDFCLARGIAVEPLSNDDALKFFQTQLDLDTRASQQVDAEFVARFGGLPLAIMQVTSLIRRRQLTISEFSHTYDISIQQSGLADFQVSQHDGSYRQSIFTVWAFESLDKTTQALLNVMSLLDPFHIQEFILTQEIPNLFTSLYPNKKADYVESRSDLLKASLITRSLPTEHVEVHPLVQEVLQALMGEKQLSESFSIAVSLIHKSWSSETVKWGHETSHREQSALLLPHVLRLLVVFEKSLSDMSRYLYERGEHQSALPILTTCLDIARKRSHERPDLLADVLMSLAALGLHTSSPDEVLQNSKEHLDLRQQVYKSHTGSGKIPLQTQYDYAMGVATMAMAHNYAGEFDKAIPYATKSLELYNSFPMYRNWQTVPYFAVAHAGWALWSLGRYEEAEEVFLKAVNADRERGTPGCYGHAGLLLPLGNVQMNLGKHKEAAAAHEEALLMYYAANGNNYKTAQARLKHAEHLARSGDHEEACVQYQLAVEAFSRNVYYKPEQSRALIKAAQHMLSIGEVAKAGDLFQQAQNVLGESGIRKDVKELDDETMDNMVRMWSR</sequence>
<accession>A0ACC2JXD5</accession>
<keyword evidence="2" id="KW-1185">Reference proteome</keyword>
<protein>
    <submittedName>
        <fullName evidence="1">Uncharacterized protein</fullName>
    </submittedName>
</protein>
<name>A0ACC2JXD5_9PEZI</name>
<evidence type="ECO:0000313" key="1">
    <source>
        <dbReference type="EMBL" id="KAJ8132094.1"/>
    </source>
</evidence>